<feature type="chain" id="PRO_5037860456" description="Extra-cytoplasmic solute receptor" evidence="2">
    <location>
        <begin position="21"/>
        <end position="319"/>
    </location>
</feature>
<dbReference type="SUPFAM" id="SSF53850">
    <property type="entry name" value="Periplasmic binding protein-like II"/>
    <property type="match status" value="1"/>
</dbReference>
<comment type="caution">
    <text evidence="3">The sequence shown here is derived from an EMBL/GenBank/DDBJ whole genome shotgun (WGS) entry which is preliminary data.</text>
</comment>
<dbReference type="Gene3D" id="3.40.190.150">
    <property type="entry name" value="Bordetella uptake gene, domain 1"/>
    <property type="match status" value="1"/>
</dbReference>
<sequence>MLTRFIMAIAVACASVPAYAESWPSKPVRIVVPYSAGGTTDFVARQVAQKLTEATGKSFFVENKPGASGTIGTVQVARAAPDGYTLLANDTTYTMLPSLFKSLPWDHEKDLVPVTTIAQTPVILIVPAGSQFKTLQQLMDFARKNPGKLNFGSGGAGSSTHLSAEVFEKSSGTTLSHIPYKGAGEALLGLISGNVDLLITATPTAVPQIKGGKARALAVTGSARVPALADVPTFSEAGLKDYSVVNWFGLAAPKGTPPEIVSRLQSEVRKSVNSTDVNERLASMGAQPGGISPAEFASRIKQDTASWTQVAKAANVKPD</sequence>
<proteinExistence type="inferred from homology"/>
<dbReference type="PANTHER" id="PTHR42928:SF5">
    <property type="entry name" value="BLR1237 PROTEIN"/>
    <property type="match status" value="1"/>
</dbReference>
<protein>
    <recommendedName>
        <fullName evidence="5">Extra-cytoplasmic solute receptor</fullName>
    </recommendedName>
</protein>
<dbReference type="RefSeq" id="WP_116338683.1">
    <property type="nucleotide sequence ID" value="NZ_LT976857.1"/>
</dbReference>
<gene>
    <name evidence="3" type="ORF">CBM2589_A10140</name>
</gene>
<dbReference type="PIRSF" id="PIRSF017082">
    <property type="entry name" value="YflP"/>
    <property type="match status" value="1"/>
</dbReference>
<organism evidence="3 4">
    <name type="scientific">Cupriavidus taiwanensis</name>
    <dbReference type="NCBI Taxonomy" id="164546"/>
    <lineage>
        <taxon>Bacteria</taxon>
        <taxon>Pseudomonadati</taxon>
        <taxon>Pseudomonadota</taxon>
        <taxon>Betaproteobacteria</taxon>
        <taxon>Burkholderiales</taxon>
        <taxon>Burkholderiaceae</taxon>
        <taxon>Cupriavidus</taxon>
    </lineage>
</organism>
<evidence type="ECO:0008006" key="5">
    <source>
        <dbReference type="Google" id="ProtNLM"/>
    </source>
</evidence>
<feature type="signal peptide" evidence="2">
    <location>
        <begin position="1"/>
        <end position="20"/>
    </location>
</feature>
<dbReference type="PANTHER" id="PTHR42928">
    <property type="entry name" value="TRICARBOXYLATE-BINDING PROTEIN"/>
    <property type="match status" value="1"/>
</dbReference>
<dbReference type="Pfam" id="PF03401">
    <property type="entry name" value="TctC"/>
    <property type="match status" value="1"/>
</dbReference>
<evidence type="ECO:0000313" key="4">
    <source>
        <dbReference type="Proteomes" id="UP000256297"/>
    </source>
</evidence>
<dbReference type="InterPro" id="IPR005064">
    <property type="entry name" value="BUG"/>
</dbReference>
<dbReference type="Proteomes" id="UP000256297">
    <property type="component" value="Chromosome CBM2589_a"/>
</dbReference>
<evidence type="ECO:0000256" key="1">
    <source>
        <dbReference type="ARBA" id="ARBA00006987"/>
    </source>
</evidence>
<dbReference type="InterPro" id="IPR042100">
    <property type="entry name" value="Bug_dom1"/>
</dbReference>
<keyword evidence="2" id="KW-0732">Signal</keyword>
<evidence type="ECO:0000256" key="2">
    <source>
        <dbReference type="SAM" id="SignalP"/>
    </source>
</evidence>
<dbReference type="CDD" id="cd07012">
    <property type="entry name" value="PBP2_Bug_TTT"/>
    <property type="match status" value="1"/>
</dbReference>
<reference evidence="3 4" key="1">
    <citation type="submission" date="2018-01" db="EMBL/GenBank/DDBJ databases">
        <authorList>
            <person name="Clerissi C."/>
        </authorList>
    </citation>
    <scope>NUCLEOTIDE SEQUENCE [LARGE SCALE GENOMIC DNA]</scope>
    <source>
        <strain evidence="3">Cupriavidus taiwanensis STM 3521</strain>
    </source>
</reference>
<dbReference type="EMBL" id="OFSP01000031">
    <property type="protein sequence ID" value="SOY58493.1"/>
    <property type="molecule type" value="Genomic_DNA"/>
</dbReference>
<dbReference type="AlphaFoldDB" id="A0A976A3I2"/>
<evidence type="ECO:0000313" key="3">
    <source>
        <dbReference type="EMBL" id="SOY58493.1"/>
    </source>
</evidence>
<accession>A0A976A3I2</accession>
<name>A0A976A3I2_9BURK</name>
<comment type="similarity">
    <text evidence="1">Belongs to the UPF0065 (bug) family.</text>
</comment>
<dbReference type="Gene3D" id="3.40.190.10">
    <property type="entry name" value="Periplasmic binding protein-like II"/>
    <property type="match status" value="1"/>
</dbReference>